<name>A0ABT3PZ19_9BACT</name>
<dbReference type="Pfam" id="PF13699">
    <property type="entry name" value="eCIS_core"/>
    <property type="match status" value="1"/>
</dbReference>
<feature type="compositionally biased region" description="Low complexity" evidence="1">
    <location>
        <begin position="150"/>
        <end position="161"/>
    </location>
</feature>
<comment type="caution">
    <text evidence="3">The sequence shown here is derived from an EMBL/GenBank/DDBJ whole genome shotgun (WGS) entry which is preliminary data.</text>
</comment>
<dbReference type="Proteomes" id="UP001207337">
    <property type="component" value="Unassembled WGS sequence"/>
</dbReference>
<evidence type="ECO:0000256" key="1">
    <source>
        <dbReference type="SAM" id="MobiDB-lite"/>
    </source>
</evidence>
<evidence type="ECO:0000313" key="4">
    <source>
        <dbReference type="Proteomes" id="UP001207337"/>
    </source>
</evidence>
<feature type="compositionally biased region" description="Basic and acidic residues" evidence="1">
    <location>
        <begin position="113"/>
        <end position="127"/>
    </location>
</feature>
<feature type="domain" description="eCIS core" evidence="2">
    <location>
        <begin position="167"/>
        <end position="242"/>
    </location>
</feature>
<dbReference type="InterPro" id="IPR025295">
    <property type="entry name" value="eCIS_core_dom"/>
</dbReference>
<sequence>MKSAQPKSSVESTHSATPILSRDQKNNFFASKANAPQSFFSPTTIQPKLKIGQPGDKYEQEADRVADAVVNSPDAPNLQRRSVEEEEEMLQTQPLEEEEETLQTQPMEEEEELQAKREPGIQRKCEECEQEENLQTKQKPRGHTQSGVASSKLSHQLKSKSGNGSRLPEGVQTEMSQKIGANFSGVNIHTDSNAHQMNQQLGARAFTHGRDIYFNEDEYSPTSNSGKHLLAHELTHVVQQTAKNPPNIQRQVAGCNPCPSPPNPDIDVKIRPVLQYSNLGAGHFGSTRWTGANVPFLSIWHRERRNCNTCGPSGNSAEYDLCPRKAVIRANVPVLINRNELNRRGPNGERWFQDCNSPSDRRFITRATAQSSMTTPQPITVQSTRVHEGYHIDVSEQVLEQQLSNRNDISTVCPYNRTTIDNWKSSLETTWQNQTRSILRGNPSEPSEEGNARTHECNSY</sequence>
<organism evidence="3 4">
    <name type="scientific">Fodinibius salicampi</name>
    <dbReference type="NCBI Taxonomy" id="1920655"/>
    <lineage>
        <taxon>Bacteria</taxon>
        <taxon>Pseudomonadati</taxon>
        <taxon>Balneolota</taxon>
        <taxon>Balneolia</taxon>
        <taxon>Balneolales</taxon>
        <taxon>Balneolaceae</taxon>
        <taxon>Fodinibius</taxon>
    </lineage>
</organism>
<feature type="region of interest" description="Disordered" evidence="1">
    <location>
        <begin position="438"/>
        <end position="460"/>
    </location>
</feature>
<reference evidence="3 4" key="1">
    <citation type="submission" date="2021-11" db="EMBL/GenBank/DDBJ databases">
        <title>Aliifidinibius sp. nov., a new bacterium isolated from saline soil.</title>
        <authorList>
            <person name="Galisteo C."/>
            <person name="De La Haba R."/>
            <person name="Sanchez-Porro C."/>
            <person name="Ventosa A."/>
        </authorList>
    </citation>
    <scope>NUCLEOTIDE SEQUENCE [LARGE SCALE GENOMIC DNA]</scope>
    <source>
        <strain evidence="3 4">KACC 190600</strain>
    </source>
</reference>
<feature type="compositionally biased region" description="Acidic residues" evidence="1">
    <location>
        <begin position="84"/>
        <end position="112"/>
    </location>
</feature>
<feature type="compositionally biased region" description="Basic and acidic residues" evidence="1">
    <location>
        <begin position="450"/>
        <end position="460"/>
    </location>
</feature>
<accession>A0ABT3PZ19</accession>
<dbReference type="RefSeq" id="WP_265789573.1">
    <property type="nucleotide sequence ID" value="NZ_BAABRS010000002.1"/>
</dbReference>
<keyword evidence="4" id="KW-1185">Reference proteome</keyword>
<evidence type="ECO:0000313" key="3">
    <source>
        <dbReference type="EMBL" id="MCW9713098.1"/>
    </source>
</evidence>
<protein>
    <submittedName>
        <fullName evidence="3">DUF4157 domain-containing protein</fullName>
    </submittedName>
</protein>
<feature type="region of interest" description="Disordered" evidence="1">
    <location>
        <begin position="1"/>
        <end position="170"/>
    </location>
</feature>
<feature type="compositionally biased region" description="Polar residues" evidence="1">
    <location>
        <begin position="26"/>
        <end position="46"/>
    </location>
</feature>
<feature type="compositionally biased region" description="Polar residues" evidence="1">
    <location>
        <begin position="1"/>
        <end position="18"/>
    </location>
</feature>
<feature type="compositionally biased region" description="Basic and acidic residues" evidence="1">
    <location>
        <begin position="56"/>
        <end position="66"/>
    </location>
</feature>
<gene>
    <name evidence="3" type="ORF">LQ318_09300</name>
</gene>
<dbReference type="EMBL" id="JAJNDC010000002">
    <property type="protein sequence ID" value="MCW9713098.1"/>
    <property type="molecule type" value="Genomic_DNA"/>
</dbReference>
<feature type="compositionally biased region" description="Polar residues" evidence="1">
    <location>
        <begin position="133"/>
        <end position="149"/>
    </location>
</feature>
<proteinExistence type="predicted"/>
<evidence type="ECO:0000259" key="2">
    <source>
        <dbReference type="Pfam" id="PF13699"/>
    </source>
</evidence>